<accession>A0A524RKZ8</accession>
<dbReference type="PANTHER" id="PTHR34138">
    <property type="entry name" value="CELL SHAPE-DETERMINING PROTEIN MREC"/>
    <property type="match status" value="1"/>
</dbReference>
<dbReference type="InterPro" id="IPR055342">
    <property type="entry name" value="MreC_beta-barrel_core"/>
</dbReference>
<evidence type="ECO:0000313" key="7">
    <source>
        <dbReference type="Proteomes" id="UP000317990"/>
    </source>
</evidence>
<sequence length="249" mass="27084">MVQRLPSARPRLLFWRRLPLGALLLLLLTLRQHGGLLLADTYAILTRPFWPGTAQSEWLKRASTLEDYQRLVYLERENQRLKRLLNIRSSSPNLVTTPVIGRSPAIWWQQMILGSGGLDGVAKGDAVLGPGGLVGRVDSLTPTTARVRLVTDPGSRIGVWIPRIQRHGLLTGVGTNRPLVRFFNQDPGVVPGDLVVTSPASTLVPSGLPVGVVQGIPDQQPVAEAIVQLSAPIDAMEWAKVMVDQPGQG</sequence>
<dbReference type="PANTHER" id="PTHR34138:SF1">
    <property type="entry name" value="CELL SHAPE-DETERMINING PROTEIN MREC"/>
    <property type="match status" value="1"/>
</dbReference>
<evidence type="ECO:0000256" key="3">
    <source>
        <dbReference type="ARBA" id="ARBA00022960"/>
    </source>
</evidence>
<dbReference type="InterPro" id="IPR042177">
    <property type="entry name" value="Cell/Rod_1"/>
</dbReference>
<dbReference type="GO" id="GO:0008360">
    <property type="term" value="P:regulation of cell shape"/>
    <property type="evidence" value="ECO:0007669"/>
    <property type="project" value="UniProtKB-KW"/>
</dbReference>
<name>A0A524RKZ8_9CHRO</name>
<comment type="caution">
    <text evidence="6">The sequence shown here is derived from an EMBL/GenBank/DDBJ whole genome shotgun (WGS) entry which is preliminary data.</text>
</comment>
<dbReference type="Gene3D" id="2.40.10.350">
    <property type="entry name" value="Rod shape-determining protein MreC, domain 2"/>
    <property type="match status" value="1"/>
</dbReference>
<dbReference type="GO" id="GO:0005886">
    <property type="term" value="C:plasma membrane"/>
    <property type="evidence" value="ECO:0007669"/>
    <property type="project" value="TreeGrafter"/>
</dbReference>
<keyword evidence="3" id="KW-0133">Cell shape</keyword>
<proteinExistence type="inferred from homology"/>
<evidence type="ECO:0000256" key="4">
    <source>
        <dbReference type="ARBA" id="ARBA00032089"/>
    </source>
</evidence>
<protein>
    <recommendedName>
        <fullName evidence="2">Cell shape-determining protein MreC</fullName>
    </recommendedName>
    <alternativeName>
        <fullName evidence="4">Cell shape protein MreC</fullName>
    </alternativeName>
</protein>
<reference evidence="6 7" key="1">
    <citation type="journal article" date="2019" name="mSystems">
        <title>Life at home and on the roam: Genomic adaptions reflect the dual lifestyle of an intracellular, facultative symbiont.</title>
        <authorList>
            <person name="Burgsdorf I."/>
        </authorList>
    </citation>
    <scope>NUCLEOTIDE SEQUENCE [LARGE SCALE GENOMIC DNA]</scope>
    <source>
        <strain evidence="6">277cV</strain>
    </source>
</reference>
<dbReference type="Proteomes" id="UP000317990">
    <property type="component" value="Unassembled WGS sequence"/>
</dbReference>
<dbReference type="AlphaFoldDB" id="A0A524RKZ8"/>
<organism evidence="6 7">
    <name type="scientific">Aphanocapsa feldmannii 277cV</name>
    <dbReference type="NCBI Taxonomy" id="2507553"/>
    <lineage>
        <taxon>Bacteria</taxon>
        <taxon>Bacillati</taxon>
        <taxon>Cyanobacteriota</taxon>
        <taxon>Cyanophyceae</taxon>
        <taxon>Oscillatoriophycideae</taxon>
        <taxon>Chroococcales</taxon>
        <taxon>Microcystaceae</taxon>
        <taxon>Aphanocapsa</taxon>
    </lineage>
</organism>
<dbReference type="Pfam" id="PF04085">
    <property type="entry name" value="MreC"/>
    <property type="match status" value="1"/>
</dbReference>
<feature type="domain" description="Rod shape-determining protein MreC beta-barrel core" evidence="5">
    <location>
        <begin position="99"/>
        <end position="241"/>
    </location>
</feature>
<dbReference type="InterPro" id="IPR007221">
    <property type="entry name" value="MreC"/>
</dbReference>
<dbReference type="Gene3D" id="2.40.10.340">
    <property type="entry name" value="Rod shape-determining protein MreC, domain 1"/>
    <property type="match status" value="1"/>
</dbReference>
<evidence type="ECO:0000313" key="6">
    <source>
        <dbReference type="EMBL" id="TGG90549.1"/>
    </source>
</evidence>
<evidence type="ECO:0000256" key="2">
    <source>
        <dbReference type="ARBA" id="ARBA00013855"/>
    </source>
</evidence>
<gene>
    <name evidence="6" type="ORF">ERJ67_10940</name>
</gene>
<evidence type="ECO:0000259" key="5">
    <source>
        <dbReference type="Pfam" id="PF04085"/>
    </source>
</evidence>
<comment type="similarity">
    <text evidence="1">Belongs to the MreC family.</text>
</comment>
<evidence type="ECO:0000256" key="1">
    <source>
        <dbReference type="ARBA" id="ARBA00009369"/>
    </source>
</evidence>
<dbReference type="InterPro" id="IPR042175">
    <property type="entry name" value="Cell/Rod_MreC_2"/>
</dbReference>
<dbReference type="EMBL" id="SRMO01000087">
    <property type="protein sequence ID" value="TGG90549.1"/>
    <property type="molecule type" value="Genomic_DNA"/>
</dbReference>